<proteinExistence type="predicted"/>
<feature type="region of interest" description="Disordered" evidence="1">
    <location>
        <begin position="93"/>
        <end position="115"/>
    </location>
</feature>
<protein>
    <submittedName>
        <fullName evidence="2">Uncharacterized protein</fullName>
    </submittedName>
</protein>
<dbReference type="GO" id="GO:0006355">
    <property type="term" value="P:regulation of DNA-templated transcription"/>
    <property type="evidence" value="ECO:0007669"/>
    <property type="project" value="InterPro"/>
</dbReference>
<accession>A0AAW1I2C0</accession>
<organism evidence="2 3">
    <name type="scientific">Saponaria officinalis</name>
    <name type="common">Common soapwort</name>
    <name type="synonym">Lychnis saponaria</name>
    <dbReference type="NCBI Taxonomy" id="3572"/>
    <lineage>
        <taxon>Eukaryota</taxon>
        <taxon>Viridiplantae</taxon>
        <taxon>Streptophyta</taxon>
        <taxon>Embryophyta</taxon>
        <taxon>Tracheophyta</taxon>
        <taxon>Spermatophyta</taxon>
        <taxon>Magnoliopsida</taxon>
        <taxon>eudicotyledons</taxon>
        <taxon>Gunneridae</taxon>
        <taxon>Pentapetalae</taxon>
        <taxon>Caryophyllales</taxon>
        <taxon>Caryophyllaceae</taxon>
        <taxon>Caryophylleae</taxon>
        <taxon>Saponaria</taxon>
    </lineage>
</organism>
<evidence type="ECO:0000313" key="3">
    <source>
        <dbReference type="Proteomes" id="UP001443914"/>
    </source>
</evidence>
<reference evidence="2" key="1">
    <citation type="submission" date="2024-03" db="EMBL/GenBank/DDBJ databases">
        <title>WGS assembly of Saponaria officinalis var. Norfolk2.</title>
        <authorList>
            <person name="Jenkins J."/>
            <person name="Shu S."/>
            <person name="Grimwood J."/>
            <person name="Barry K."/>
            <person name="Goodstein D."/>
            <person name="Schmutz J."/>
            <person name="Leebens-Mack J."/>
            <person name="Osbourn A."/>
        </authorList>
    </citation>
    <scope>NUCLEOTIDE SEQUENCE [LARGE SCALE GENOMIC DNA]</scope>
    <source>
        <strain evidence="2">JIC</strain>
    </source>
</reference>
<dbReference type="Proteomes" id="UP001443914">
    <property type="component" value="Unassembled WGS sequence"/>
</dbReference>
<sequence length="411" mass="45840">MKIVYEEFIYGIAMMEFYFGQEAGELVVPKTQDYFDRLPSPDSWSQWGTCESGWPNDFDAGKISSLPVEKSQQQSLFGSTGTKEKNQLVDEVEHSYDSTSFRGSSEDSRLRNSAASGGRPDFFFNNLVGSDAMDDIFMNSLLEDDVSVSAQKHGQFSLSPQYQNSMISSESDSANKALGCRSVPRDAEGARSMNCFGTPPCSPEDDSDDRHASFSDPFYGDYTDQNNEPSPSLQTREMQWSDQDVSRRSGEEESSIEESVLMGLENVLSQLSNNTRLCLRDSLYRLAQHSKEQTIPGKPKVEDLPLDKFSLLDHVDGDSRSEKTEAAMRKGNTIDRAVANLMFNKVDTNVQDLLPAMAAKFEHIGKNFETLGHCNYSFSKAQAFPGIKPSDSLDHSEVPVYSQENFSAMQN</sequence>
<dbReference type="PANTHER" id="PTHR33334:SF10">
    <property type="entry name" value="PROTEIN LNK4"/>
    <property type="match status" value="1"/>
</dbReference>
<comment type="caution">
    <text evidence="2">The sequence shown here is derived from an EMBL/GenBank/DDBJ whole genome shotgun (WGS) entry which is preliminary data.</text>
</comment>
<evidence type="ECO:0000313" key="2">
    <source>
        <dbReference type="EMBL" id="KAK9682765.1"/>
    </source>
</evidence>
<feature type="compositionally biased region" description="Polar residues" evidence="1">
    <location>
        <begin position="223"/>
        <end position="243"/>
    </location>
</feature>
<evidence type="ECO:0000256" key="1">
    <source>
        <dbReference type="SAM" id="MobiDB-lite"/>
    </source>
</evidence>
<gene>
    <name evidence="2" type="ORF">RND81_10G095000</name>
</gene>
<dbReference type="EMBL" id="JBDFQZ010000010">
    <property type="protein sequence ID" value="KAK9682765.1"/>
    <property type="molecule type" value="Genomic_DNA"/>
</dbReference>
<dbReference type="PANTHER" id="PTHR33334">
    <property type="entry name" value="PROTEIN LNK1"/>
    <property type="match status" value="1"/>
</dbReference>
<dbReference type="InterPro" id="IPR039928">
    <property type="entry name" value="LNK"/>
</dbReference>
<name>A0AAW1I2C0_SAPOF</name>
<keyword evidence="3" id="KW-1185">Reference proteome</keyword>
<dbReference type="GO" id="GO:0007623">
    <property type="term" value="P:circadian rhythm"/>
    <property type="evidence" value="ECO:0007669"/>
    <property type="project" value="InterPro"/>
</dbReference>
<feature type="region of interest" description="Disordered" evidence="1">
    <location>
        <begin position="189"/>
        <end position="256"/>
    </location>
</feature>
<dbReference type="AlphaFoldDB" id="A0AAW1I2C0"/>